<protein>
    <submittedName>
        <fullName evidence="2">DUF5013 domain-containing protein</fullName>
    </submittedName>
</protein>
<keyword evidence="3" id="KW-1185">Reference proteome</keyword>
<sequence length="416" mass="46063">MFNNKKGIIMNTIKKYFVHAFALVIVAGVISSCTSMDEGYKDFIKDGEVSYTGKIDSLHIYSGKNRVQIKGLFISDPKIAECRIYWDNRADSVVVPIARTQGVDELNVVINNLVENVHNFEVRTFDKLGNKSIPVYKVGTVYGDRYQTSLYNRPIASKYFSPKLTTINFASMDLSTGAYATEVTYTTTANVTAKVQLPIAQSRLDIADFKLGSAFTYKTLFRPNPTSIDVFESVTTTVTDNEIQYLNNFYYPFTRLTYDGARWGVPTDWVVNDAAKSHIVSSVNYGGLDALYFSFESGWGQPAINNGKIYQTMTLPAGTYTYTININATSYAADANDKGYFVVAIGNTLPDVALVETAASTLKWERAKNVTPLIRTLSFTLSADTQVSVGVVTTSAVMTSSTGRHLKINSFKLVKQ</sequence>
<organism evidence="2 3">
    <name type="scientific">Flavobacterium sufflavum</name>
    <dbReference type="NCBI Taxonomy" id="1921138"/>
    <lineage>
        <taxon>Bacteria</taxon>
        <taxon>Pseudomonadati</taxon>
        <taxon>Bacteroidota</taxon>
        <taxon>Flavobacteriia</taxon>
        <taxon>Flavobacteriales</taxon>
        <taxon>Flavobacteriaceae</taxon>
        <taxon>Flavobacterium</taxon>
    </lineage>
</organism>
<feature type="domain" description="DUF5013" evidence="1">
    <location>
        <begin position="248"/>
        <end position="390"/>
    </location>
</feature>
<dbReference type="EMBL" id="SACJ01000001">
    <property type="protein sequence ID" value="RVT79753.1"/>
    <property type="molecule type" value="Genomic_DNA"/>
</dbReference>
<evidence type="ECO:0000313" key="2">
    <source>
        <dbReference type="EMBL" id="RVT79753.1"/>
    </source>
</evidence>
<reference evidence="2 3" key="1">
    <citation type="submission" date="2019-01" db="EMBL/GenBank/DDBJ databases">
        <authorList>
            <person name="Chen W.-M."/>
        </authorList>
    </citation>
    <scope>NUCLEOTIDE SEQUENCE [LARGE SCALE GENOMIC DNA]</scope>
    <source>
        <strain evidence="2 3">BBQ-12</strain>
    </source>
</reference>
<gene>
    <name evidence="2" type="ORF">EOD40_01185</name>
</gene>
<dbReference type="Pfam" id="PF16405">
    <property type="entry name" value="DUF5013"/>
    <property type="match status" value="1"/>
</dbReference>
<evidence type="ECO:0000313" key="3">
    <source>
        <dbReference type="Proteomes" id="UP000285211"/>
    </source>
</evidence>
<proteinExistence type="predicted"/>
<evidence type="ECO:0000259" key="1">
    <source>
        <dbReference type="Pfam" id="PF16405"/>
    </source>
</evidence>
<comment type="caution">
    <text evidence="2">The sequence shown here is derived from an EMBL/GenBank/DDBJ whole genome shotgun (WGS) entry which is preliminary data.</text>
</comment>
<accession>A0A3S3SZP5</accession>
<dbReference type="OrthoDB" id="9794261at2"/>
<dbReference type="Gene3D" id="2.60.120.260">
    <property type="entry name" value="Galactose-binding domain-like"/>
    <property type="match status" value="1"/>
</dbReference>
<dbReference type="InterPro" id="IPR032181">
    <property type="entry name" value="DUF5013"/>
</dbReference>
<dbReference type="AlphaFoldDB" id="A0A3S3SZP5"/>
<dbReference type="Proteomes" id="UP000285211">
    <property type="component" value="Unassembled WGS sequence"/>
</dbReference>
<dbReference type="Pfam" id="PF16389">
    <property type="entry name" value="DUF4998"/>
    <property type="match status" value="1"/>
</dbReference>
<name>A0A3S3SZP5_9FLAO</name>
<dbReference type="PROSITE" id="PS51257">
    <property type="entry name" value="PROKAR_LIPOPROTEIN"/>
    <property type="match status" value="1"/>
</dbReference>